<evidence type="ECO:0000256" key="2">
    <source>
        <dbReference type="SAM" id="Coils"/>
    </source>
</evidence>
<evidence type="ECO:0000256" key="1">
    <source>
        <dbReference type="ARBA" id="ARBA00022729"/>
    </source>
</evidence>
<gene>
    <name evidence="5" type="ORF">IRY55_04185</name>
</gene>
<feature type="coiled-coil region" evidence="2">
    <location>
        <begin position="26"/>
        <end position="119"/>
    </location>
</feature>
<dbReference type="Gene3D" id="6.10.250.3150">
    <property type="match status" value="1"/>
</dbReference>
<keyword evidence="2" id="KW-0175">Coiled coil</keyword>
<keyword evidence="6" id="KW-1185">Reference proteome</keyword>
<evidence type="ECO:0000259" key="4">
    <source>
        <dbReference type="Pfam" id="PF24568"/>
    </source>
</evidence>
<proteinExistence type="predicted"/>
<dbReference type="EMBL" id="JADKPV010000001">
    <property type="protein sequence ID" value="MBF4500554.1"/>
    <property type="molecule type" value="Genomic_DNA"/>
</dbReference>
<dbReference type="Pfam" id="PF24568">
    <property type="entry name" value="CC_PcsB"/>
    <property type="match status" value="1"/>
</dbReference>
<organism evidence="5 6">
    <name type="scientific">Savagea serpentis</name>
    <dbReference type="NCBI Taxonomy" id="2785297"/>
    <lineage>
        <taxon>Bacteria</taxon>
        <taxon>Bacillati</taxon>
        <taxon>Bacillota</taxon>
        <taxon>Bacilli</taxon>
        <taxon>Bacillales</taxon>
        <taxon>Caryophanaceae</taxon>
        <taxon>Savagea</taxon>
    </lineage>
</organism>
<feature type="signal peptide" evidence="3">
    <location>
        <begin position="1"/>
        <end position="23"/>
    </location>
</feature>
<comment type="caution">
    <text evidence="5">The sequence shown here is derived from an EMBL/GenBank/DDBJ whole genome shotgun (WGS) entry which is preliminary data.</text>
</comment>
<dbReference type="Proteomes" id="UP000622653">
    <property type="component" value="Unassembled WGS sequence"/>
</dbReference>
<sequence length="431" mass="49749">MRTRIVWLTCLFLISAQLPLAHAVSFKELQLDQRQTEQRKLQLQVEKDTLDRKVEQKEQQLNEKLETLNELEKEHQMIELNIQETEQKLVEQLDVLDKIQEELAEVQALYDERKKIADQRLIALQIHDRQLNYVDILLGASNILDFFKRIEGVNLFLQVDRDLMTAMNEEKEEIEEQQYIEQQALQAIETSKELLEVQRDFAKLHEERQREIVAQLKESFHTLTTEQQKVTQQYEADIERLKVIDEEMNELWKRQRPPTVIYPERTSGGALTPQISGKRPEHVSLICSDTIDDAFFKKLEASGKLAGQGPLILRIAEKHRIDPVIFAAITIHETGHGTSKAILEYNNPGGMMNPKTNWSTLIRYNSLEQGLDATARTISRLMNKGGLKTIEQLGAVYAPIGAANDPSHLNRHWAPSVKKFINEMGGYRCTH</sequence>
<evidence type="ECO:0000313" key="6">
    <source>
        <dbReference type="Proteomes" id="UP000622653"/>
    </source>
</evidence>
<reference evidence="5" key="1">
    <citation type="submission" date="2020-11" db="EMBL/GenBank/DDBJ databases">
        <title>Multidrug resistant novel bacterium Savagea serpentis sp. nov., isolated from the scats of a vine snake (Ahaetulla nasuta).</title>
        <authorList>
            <person name="Venkata Ramana V."/>
            <person name="Vikas Patil S."/>
            <person name="Yogita Lugani V."/>
        </authorList>
    </citation>
    <scope>NUCLEOTIDE SEQUENCE</scope>
    <source>
        <strain evidence="5">SN6</strain>
    </source>
</reference>
<feature type="chain" id="PRO_5035169043" evidence="3">
    <location>
        <begin position="24"/>
        <end position="431"/>
    </location>
</feature>
<name>A0A8J7KKW4_9BACL</name>
<dbReference type="InterPro" id="IPR057309">
    <property type="entry name" value="PcsB_CC"/>
</dbReference>
<feature type="domain" description="Peptidoglycan hydrolase PcsB coiled-coil" evidence="4">
    <location>
        <begin position="105"/>
        <end position="177"/>
    </location>
</feature>
<dbReference type="AlphaFoldDB" id="A0A8J7KKW4"/>
<accession>A0A8J7KKW4</accession>
<dbReference type="GO" id="GO:0004040">
    <property type="term" value="F:amidase activity"/>
    <property type="evidence" value="ECO:0007669"/>
    <property type="project" value="InterPro"/>
</dbReference>
<dbReference type="RefSeq" id="WP_194561988.1">
    <property type="nucleotide sequence ID" value="NZ_JADKPV010000001.1"/>
</dbReference>
<evidence type="ECO:0000313" key="5">
    <source>
        <dbReference type="EMBL" id="MBF4500554.1"/>
    </source>
</evidence>
<keyword evidence="1 3" id="KW-0732">Signal</keyword>
<protein>
    <submittedName>
        <fullName evidence="5">Glucosaminidase domain-containing protein</fullName>
    </submittedName>
</protein>
<evidence type="ECO:0000256" key="3">
    <source>
        <dbReference type="SAM" id="SignalP"/>
    </source>
</evidence>